<evidence type="ECO:0000313" key="13">
    <source>
        <dbReference type="Proteomes" id="UP000008281"/>
    </source>
</evidence>
<dbReference type="SUPFAM" id="SSF57716">
    <property type="entry name" value="Glucocorticoid receptor-like (DNA-binding domain)"/>
    <property type="match status" value="1"/>
</dbReference>
<evidence type="ECO:0000256" key="9">
    <source>
        <dbReference type="ARBA" id="ARBA00023242"/>
    </source>
</evidence>
<evidence type="ECO:0000313" key="12">
    <source>
        <dbReference type="EMBL" id="EFO88004.1"/>
    </source>
</evidence>
<dbReference type="EMBL" id="DS268539">
    <property type="protein sequence ID" value="EFO88004.1"/>
    <property type="molecule type" value="Genomic_DNA"/>
</dbReference>
<keyword evidence="2" id="KW-0479">Metal-binding</keyword>
<dbReference type="PROSITE" id="PS51843">
    <property type="entry name" value="NR_LBD"/>
    <property type="match status" value="1"/>
</dbReference>
<evidence type="ECO:0000256" key="8">
    <source>
        <dbReference type="ARBA" id="ARBA00023170"/>
    </source>
</evidence>
<organism evidence="13">
    <name type="scientific">Caenorhabditis remanei</name>
    <name type="common">Caenorhabditis vulgaris</name>
    <dbReference type="NCBI Taxonomy" id="31234"/>
    <lineage>
        <taxon>Eukaryota</taxon>
        <taxon>Metazoa</taxon>
        <taxon>Ecdysozoa</taxon>
        <taxon>Nematoda</taxon>
        <taxon>Chromadorea</taxon>
        <taxon>Rhabditida</taxon>
        <taxon>Rhabditina</taxon>
        <taxon>Rhabditomorpha</taxon>
        <taxon>Rhabditoidea</taxon>
        <taxon>Rhabditidae</taxon>
        <taxon>Peloderinae</taxon>
        <taxon>Caenorhabditis</taxon>
    </lineage>
</organism>
<accession>E3N694</accession>
<dbReference type="InterPro" id="IPR001628">
    <property type="entry name" value="Znf_hrmn_rcpt"/>
</dbReference>
<dbReference type="Gene3D" id="3.30.50.10">
    <property type="entry name" value="Erythroid Transcription Factor GATA-1, subunit A"/>
    <property type="match status" value="1"/>
</dbReference>
<dbReference type="GO" id="GO:0004879">
    <property type="term" value="F:nuclear receptor activity"/>
    <property type="evidence" value="ECO:0007669"/>
    <property type="project" value="TreeGrafter"/>
</dbReference>
<keyword evidence="3" id="KW-0863">Zinc-finger</keyword>
<dbReference type="InterPro" id="IPR050234">
    <property type="entry name" value="Nuclear_hormone_rcpt_NR1"/>
</dbReference>
<dbReference type="GO" id="GO:0045944">
    <property type="term" value="P:positive regulation of transcription by RNA polymerase II"/>
    <property type="evidence" value="ECO:0007669"/>
    <property type="project" value="TreeGrafter"/>
</dbReference>
<evidence type="ECO:0000256" key="1">
    <source>
        <dbReference type="ARBA" id="ARBA00005993"/>
    </source>
</evidence>
<comment type="similarity">
    <text evidence="1">Belongs to the nuclear hormone receptor family.</text>
</comment>
<feature type="domain" description="Nuclear receptor" evidence="10">
    <location>
        <begin position="23"/>
        <end position="96"/>
    </location>
</feature>
<proteinExistence type="inferred from homology"/>
<dbReference type="SUPFAM" id="SSF48508">
    <property type="entry name" value="Nuclear receptor ligand-binding domain"/>
    <property type="match status" value="1"/>
</dbReference>
<keyword evidence="5" id="KW-0805">Transcription regulation</keyword>
<dbReference type="HOGENOM" id="CLU_007368_2_0_1"/>
<dbReference type="Proteomes" id="UP000008281">
    <property type="component" value="Unassembled WGS sequence"/>
</dbReference>
<dbReference type="GO" id="GO:0030154">
    <property type="term" value="P:cell differentiation"/>
    <property type="evidence" value="ECO:0007669"/>
    <property type="project" value="TreeGrafter"/>
</dbReference>
<reference evidence="12" key="1">
    <citation type="submission" date="2007-07" db="EMBL/GenBank/DDBJ databases">
        <title>PCAP assembly of the Caenorhabditis remanei genome.</title>
        <authorList>
            <consortium name="The Caenorhabditis remanei Sequencing Consortium"/>
            <person name="Wilson R.K."/>
        </authorList>
    </citation>
    <scope>NUCLEOTIDE SEQUENCE [LARGE SCALE GENOMIC DNA]</scope>
    <source>
        <strain evidence="12">PB4641</strain>
    </source>
</reference>
<dbReference type="Gene3D" id="1.10.565.10">
    <property type="entry name" value="Retinoid X Receptor"/>
    <property type="match status" value="1"/>
</dbReference>
<evidence type="ECO:0000256" key="6">
    <source>
        <dbReference type="ARBA" id="ARBA00023125"/>
    </source>
</evidence>
<dbReference type="PRINTS" id="PR00047">
    <property type="entry name" value="STROIDFINGER"/>
</dbReference>
<sequence>MLPFNNVTNIVVSPKPLGIEKVVRYCLICGDKSTGFHYGVLSCEGCKGFFRRSHDKEYQCIYKTSCTITMENRSGCKACRLKKCKEVGMKKQQRHFLKPAYSNVPIDPIQQDKLEFQWISQQIRQLHTPTYAYSNERIMMMNIKNFELESNTEILQHFINEIDSEITSFVSFIQSVSLLNQISAKDKSILFKRHAFSIYLIRSAPAYTENGFLFKQGGLIAWQKFYDVYGELGIKMKTFAAQIQEMHFSEAEIGVFVMLTLLQPIPMEDVAIQNVQLLTETYTRFSNTLNYQLATRDQENRLFDKIQGLLEEVNTISELSTIFQKIIDFSDDLHKQFLDLMKTNNASFFIPPLFADVFSVPATGLNGQPVE</sequence>
<protein>
    <recommendedName>
        <fullName evidence="14">Nuclear receptor domain-containing protein</fullName>
    </recommendedName>
</protein>
<keyword evidence="7" id="KW-0804">Transcription</keyword>
<dbReference type="OrthoDB" id="5771769at2759"/>
<evidence type="ECO:0000256" key="5">
    <source>
        <dbReference type="ARBA" id="ARBA00023015"/>
    </source>
</evidence>
<dbReference type="GO" id="GO:0009755">
    <property type="term" value="P:hormone-mediated signaling pathway"/>
    <property type="evidence" value="ECO:0007669"/>
    <property type="project" value="TreeGrafter"/>
</dbReference>
<dbReference type="OMA" id="SNERIMM"/>
<dbReference type="PANTHER" id="PTHR24082:SF502">
    <property type="entry name" value="STEROID HORMONE RECEPTOR FAMILY MEMBER CNR14"/>
    <property type="match status" value="1"/>
</dbReference>
<dbReference type="AlphaFoldDB" id="E3N694"/>
<dbReference type="SMART" id="SM00399">
    <property type="entry name" value="ZnF_C4"/>
    <property type="match status" value="1"/>
</dbReference>
<dbReference type="Pfam" id="PF00105">
    <property type="entry name" value="zf-C4"/>
    <property type="match status" value="1"/>
</dbReference>
<dbReference type="PROSITE" id="PS51030">
    <property type="entry name" value="NUCLEAR_REC_DBD_2"/>
    <property type="match status" value="1"/>
</dbReference>
<dbReference type="PANTHER" id="PTHR24082">
    <property type="entry name" value="NUCLEAR HORMONE RECEPTOR"/>
    <property type="match status" value="1"/>
</dbReference>
<keyword evidence="8" id="KW-0675">Receptor</keyword>
<dbReference type="InParanoid" id="E3N694"/>
<name>E3N694_CAERE</name>
<gene>
    <name evidence="12" type="ORF">CRE_05136</name>
</gene>
<keyword evidence="6" id="KW-0238">DNA-binding</keyword>
<dbReference type="GO" id="GO:0008270">
    <property type="term" value="F:zinc ion binding"/>
    <property type="evidence" value="ECO:0007669"/>
    <property type="project" value="UniProtKB-KW"/>
</dbReference>
<dbReference type="GO" id="GO:0000122">
    <property type="term" value="P:negative regulation of transcription by RNA polymerase II"/>
    <property type="evidence" value="ECO:0007669"/>
    <property type="project" value="TreeGrafter"/>
</dbReference>
<keyword evidence="9" id="KW-0539">Nucleus</keyword>
<dbReference type="eggNOG" id="KOG4846">
    <property type="taxonomic scope" value="Eukaryota"/>
</dbReference>
<evidence type="ECO:0008006" key="14">
    <source>
        <dbReference type="Google" id="ProtNLM"/>
    </source>
</evidence>
<evidence type="ECO:0000256" key="4">
    <source>
        <dbReference type="ARBA" id="ARBA00022833"/>
    </source>
</evidence>
<feature type="domain" description="NR LBD" evidence="11">
    <location>
        <begin position="115"/>
        <end position="352"/>
    </location>
</feature>
<evidence type="ECO:0000259" key="11">
    <source>
        <dbReference type="PROSITE" id="PS51843"/>
    </source>
</evidence>
<dbReference type="CDD" id="cd06916">
    <property type="entry name" value="NR_DBD_like"/>
    <property type="match status" value="1"/>
</dbReference>
<keyword evidence="4" id="KW-0862">Zinc</keyword>
<dbReference type="GO" id="GO:0000978">
    <property type="term" value="F:RNA polymerase II cis-regulatory region sequence-specific DNA binding"/>
    <property type="evidence" value="ECO:0007669"/>
    <property type="project" value="TreeGrafter"/>
</dbReference>
<evidence type="ECO:0000259" key="10">
    <source>
        <dbReference type="PROSITE" id="PS51030"/>
    </source>
</evidence>
<evidence type="ECO:0000256" key="7">
    <source>
        <dbReference type="ARBA" id="ARBA00023163"/>
    </source>
</evidence>
<keyword evidence="13" id="KW-1185">Reference proteome</keyword>
<dbReference type="InterPro" id="IPR000536">
    <property type="entry name" value="Nucl_hrmn_rcpt_lig-bd"/>
</dbReference>
<evidence type="ECO:0000256" key="3">
    <source>
        <dbReference type="ARBA" id="ARBA00022771"/>
    </source>
</evidence>
<dbReference type="InterPro" id="IPR013088">
    <property type="entry name" value="Znf_NHR/GATA"/>
</dbReference>
<dbReference type="PROSITE" id="PS00031">
    <property type="entry name" value="NUCLEAR_REC_DBD_1"/>
    <property type="match status" value="1"/>
</dbReference>
<dbReference type="InterPro" id="IPR035500">
    <property type="entry name" value="NHR-like_dom_sf"/>
</dbReference>
<dbReference type="STRING" id="31234.E3N694"/>
<evidence type="ECO:0000256" key="2">
    <source>
        <dbReference type="ARBA" id="ARBA00022723"/>
    </source>
</evidence>